<keyword evidence="7" id="KW-0998">Cell outer membrane</keyword>
<evidence type="ECO:0000313" key="10">
    <source>
        <dbReference type="Proteomes" id="UP000179797"/>
    </source>
</evidence>
<dbReference type="PANTHER" id="PTHR30026">
    <property type="entry name" value="OUTER MEMBRANE PROTEIN TOLC"/>
    <property type="match status" value="1"/>
</dbReference>
<keyword evidence="4" id="KW-1134">Transmembrane beta strand</keyword>
<keyword evidence="6" id="KW-0472">Membrane</keyword>
<comment type="subcellular location">
    <subcellularLocation>
        <location evidence="1">Cell outer membrane</location>
    </subcellularLocation>
</comment>
<dbReference type="EMBL" id="JRYR02000002">
    <property type="protein sequence ID" value="OHX63929.1"/>
    <property type="molecule type" value="Genomic_DNA"/>
</dbReference>
<evidence type="ECO:0000256" key="5">
    <source>
        <dbReference type="ARBA" id="ARBA00022692"/>
    </source>
</evidence>
<evidence type="ECO:0008006" key="11">
    <source>
        <dbReference type="Google" id="ProtNLM"/>
    </source>
</evidence>
<keyword evidence="5" id="KW-0812">Transmembrane</keyword>
<dbReference type="GO" id="GO:0015288">
    <property type="term" value="F:porin activity"/>
    <property type="evidence" value="ECO:0007669"/>
    <property type="project" value="TreeGrafter"/>
</dbReference>
<dbReference type="Pfam" id="PF02321">
    <property type="entry name" value="OEP"/>
    <property type="match status" value="2"/>
</dbReference>
<feature type="chain" id="PRO_5010305926" description="Transporter" evidence="8">
    <location>
        <begin position="21"/>
        <end position="435"/>
    </location>
</feature>
<dbReference type="OrthoDB" id="9807719at2"/>
<proteinExistence type="inferred from homology"/>
<accession>A0A1S1YSD3</accession>
<dbReference type="STRING" id="915059.NH26_20170"/>
<keyword evidence="8" id="KW-0732">Signal</keyword>
<gene>
    <name evidence="9" type="ORF">NH26_20170</name>
</gene>
<dbReference type="GO" id="GO:0015562">
    <property type="term" value="F:efflux transmembrane transporter activity"/>
    <property type="evidence" value="ECO:0007669"/>
    <property type="project" value="InterPro"/>
</dbReference>
<feature type="signal peptide" evidence="8">
    <location>
        <begin position="1"/>
        <end position="20"/>
    </location>
</feature>
<dbReference type="PANTHER" id="PTHR30026:SF20">
    <property type="entry name" value="OUTER MEMBRANE PROTEIN TOLC"/>
    <property type="match status" value="1"/>
</dbReference>
<reference evidence="9 10" key="1">
    <citation type="journal article" date="2012" name="Int. J. Syst. Evol. Microbiol.">
        <title>Flammeovirga pacifica sp. nov., isolated from deep-sea sediment.</title>
        <authorList>
            <person name="Xu H."/>
            <person name="Fu Y."/>
            <person name="Yang N."/>
            <person name="Ding Z."/>
            <person name="Lai Q."/>
            <person name="Zeng R."/>
        </authorList>
    </citation>
    <scope>NUCLEOTIDE SEQUENCE [LARGE SCALE GENOMIC DNA]</scope>
    <source>
        <strain evidence="10">DSM 24597 / LMG 26175 / WPAGA1</strain>
    </source>
</reference>
<keyword evidence="3" id="KW-0813">Transport</keyword>
<evidence type="ECO:0000256" key="6">
    <source>
        <dbReference type="ARBA" id="ARBA00023136"/>
    </source>
</evidence>
<evidence type="ECO:0000256" key="4">
    <source>
        <dbReference type="ARBA" id="ARBA00022452"/>
    </source>
</evidence>
<evidence type="ECO:0000256" key="8">
    <source>
        <dbReference type="SAM" id="SignalP"/>
    </source>
</evidence>
<evidence type="ECO:0000256" key="7">
    <source>
        <dbReference type="ARBA" id="ARBA00023237"/>
    </source>
</evidence>
<dbReference type="RefSeq" id="WP_044217865.1">
    <property type="nucleotide sequence ID" value="NZ_JRYR02000002.1"/>
</dbReference>
<dbReference type="Proteomes" id="UP000179797">
    <property type="component" value="Unassembled WGS sequence"/>
</dbReference>
<name>A0A1S1YSD3_FLAPC</name>
<dbReference type="Gene3D" id="1.20.1600.10">
    <property type="entry name" value="Outer membrane efflux proteins (OEP)"/>
    <property type="match status" value="1"/>
</dbReference>
<dbReference type="GO" id="GO:0009279">
    <property type="term" value="C:cell outer membrane"/>
    <property type="evidence" value="ECO:0007669"/>
    <property type="project" value="UniProtKB-SubCell"/>
</dbReference>
<protein>
    <recommendedName>
        <fullName evidence="11">Transporter</fullName>
    </recommendedName>
</protein>
<dbReference type="SUPFAM" id="SSF56954">
    <property type="entry name" value="Outer membrane efflux proteins (OEP)"/>
    <property type="match status" value="1"/>
</dbReference>
<evidence type="ECO:0000313" key="9">
    <source>
        <dbReference type="EMBL" id="OHX63929.1"/>
    </source>
</evidence>
<evidence type="ECO:0000256" key="1">
    <source>
        <dbReference type="ARBA" id="ARBA00004442"/>
    </source>
</evidence>
<sequence length="435" mass="48768">MKKLIISMLIFLGIGLSANAQDIMNLDQYREKVLNYNQDIRSAKMGINAADEMIKSAKADKGPKIDAGIKYNYTGRPFDPSNLKPAGAPADEWLPVRHNYNANVTIRQDIFNGGRVKSQIKYAESQKEAQIALTTLTGNELVFYADQQYWAAVGQKEYLELTKQYKTSVEKLVNVASNKYEAQVVSKNDVLMAQVKLNNADLEVLKAENRLQVSIMSLNRLMGIEVKSPTMVMDSITYSEFIFEENGIVDLGLTQRAELQQAEADIRAQSALKSITASKYKGRMHVYAKGLYGAPSPQLGQNMEGNYYAGAGFAMPIYHGGKKKRELAARQIATEQAILQKEKMTDQVVLEVNQAKYLLEEAAKRVELTRNSLANADENLRLITDRYEDGLSPIIEVINAQISWQQAYADFIDSKVQYNINQSNMLKAVGELYKN</sequence>
<comment type="caution">
    <text evidence="9">The sequence shown here is derived from an EMBL/GenBank/DDBJ whole genome shotgun (WGS) entry which is preliminary data.</text>
</comment>
<evidence type="ECO:0000256" key="3">
    <source>
        <dbReference type="ARBA" id="ARBA00022448"/>
    </source>
</evidence>
<dbReference type="GO" id="GO:1990281">
    <property type="term" value="C:efflux pump complex"/>
    <property type="evidence" value="ECO:0007669"/>
    <property type="project" value="TreeGrafter"/>
</dbReference>
<evidence type="ECO:0000256" key="2">
    <source>
        <dbReference type="ARBA" id="ARBA00007613"/>
    </source>
</evidence>
<dbReference type="InterPro" id="IPR003423">
    <property type="entry name" value="OMP_efflux"/>
</dbReference>
<keyword evidence="10" id="KW-1185">Reference proteome</keyword>
<comment type="similarity">
    <text evidence="2">Belongs to the outer membrane factor (OMF) (TC 1.B.17) family.</text>
</comment>
<dbReference type="InterPro" id="IPR051906">
    <property type="entry name" value="TolC-like"/>
</dbReference>
<organism evidence="9 10">
    <name type="scientific">Flammeovirga pacifica</name>
    <dbReference type="NCBI Taxonomy" id="915059"/>
    <lineage>
        <taxon>Bacteria</taxon>
        <taxon>Pseudomonadati</taxon>
        <taxon>Bacteroidota</taxon>
        <taxon>Cytophagia</taxon>
        <taxon>Cytophagales</taxon>
        <taxon>Flammeovirgaceae</taxon>
        <taxon>Flammeovirga</taxon>
    </lineage>
</organism>
<dbReference type="AlphaFoldDB" id="A0A1S1YSD3"/>